<dbReference type="Gene3D" id="1.20.5.1160">
    <property type="entry name" value="Vasodilator-stimulated phosphoprotein"/>
    <property type="match status" value="1"/>
</dbReference>
<dbReference type="SMART" id="SM01391">
    <property type="entry name" value="Filament"/>
    <property type="match status" value="1"/>
</dbReference>
<evidence type="ECO:0000256" key="4">
    <source>
        <dbReference type="SAM" id="Coils"/>
    </source>
</evidence>
<name>A0A8D2PBH7_ZOSLA</name>
<keyword evidence="7" id="KW-1185">Reference proteome</keyword>
<accession>A0A8D2PBH7</accession>
<dbReference type="Gene3D" id="1.20.5.170">
    <property type="match status" value="1"/>
</dbReference>
<proteinExistence type="inferred from homology"/>
<dbReference type="Pfam" id="PF00038">
    <property type="entry name" value="Filament"/>
    <property type="match status" value="1"/>
</dbReference>
<dbReference type="FunFam" id="1.20.5.170:FF:000004">
    <property type="entry name" value="Keratin, type II cytoskeletal 5"/>
    <property type="match status" value="1"/>
</dbReference>
<dbReference type="PRINTS" id="PR01276">
    <property type="entry name" value="TYPE2KERATIN"/>
</dbReference>
<keyword evidence="1 3" id="KW-0403">Intermediate filament</keyword>
<keyword evidence="2 4" id="KW-0175">Coiled coil</keyword>
<dbReference type="PROSITE" id="PS00226">
    <property type="entry name" value="IF_ROD_1"/>
    <property type="match status" value="1"/>
</dbReference>
<reference evidence="6" key="1">
    <citation type="submission" date="2025-08" db="UniProtKB">
        <authorList>
            <consortium name="Ensembl"/>
        </authorList>
    </citation>
    <scope>IDENTIFICATION</scope>
</reference>
<dbReference type="InterPro" id="IPR018039">
    <property type="entry name" value="IF_conserved"/>
</dbReference>
<evidence type="ECO:0000256" key="1">
    <source>
        <dbReference type="ARBA" id="ARBA00022754"/>
    </source>
</evidence>
<organism evidence="6 7">
    <name type="scientific">Zosterops lateralis melanops</name>
    <dbReference type="NCBI Taxonomy" id="1220523"/>
    <lineage>
        <taxon>Eukaryota</taxon>
        <taxon>Metazoa</taxon>
        <taxon>Chordata</taxon>
        <taxon>Craniata</taxon>
        <taxon>Vertebrata</taxon>
        <taxon>Euteleostomi</taxon>
        <taxon>Archelosauria</taxon>
        <taxon>Archosauria</taxon>
        <taxon>Dinosauria</taxon>
        <taxon>Saurischia</taxon>
        <taxon>Theropoda</taxon>
        <taxon>Coelurosauria</taxon>
        <taxon>Aves</taxon>
        <taxon>Neognathae</taxon>
        <taxon>Neoaves</taxon>
        <taxon>Telluraves</taxon>
        <taxon>Australaves</taxon>
        <taxon>Passeriformes</taxon>
        <taxon>Sylvioidea</taxon>
        <taxon>Zosteropidae</taxon>
        <taxon>Zosterops</taxon>
    </lineage>
</organism>
<dbReference type="PROSITE" id="PS51842">
    <property type="entry name" value="IF_ROD_2"/>
    <property type="match status" value="1"/>
</dbReference>
<reference evidence="6" key="2">
    <citation type="submission" date="2025-09" db="UniProtKB">
        <authorList>
            <consortium name="Ensembl"/>
        </authorList>
    </citation>
    <scope>IDENTIFICATION</scope>
</reference>
<sequence>MSRQSCALGKGFSSSSVCFGGRNKVTFGPMPRGGCRGSGGAGSFSSRSLYSLGGSKSTSLGGFGGAAGACRGFGGQGGFGFGAGAGFGGGYGAGGFGGGLGSGFGGGFDGGLGSQGFPPCPPGGIREVTINQSLLAPLNLEIDPEIQKVRTQEREEIRKLNDKFASFIDKVRFLEQQNRVLETKWKLLQEQGGAGTGGRNLDPFFETYISGLRKQLDCLSSEKHQLETELKSFQDMVEDFKTKYEEEINKRTAAENDFVLLKKDVDGVYMTKVELQGKLDSLSDEINFLKCLYEAELCQMQKTVSDTSVVLSMDNNRNLDLDSIIAEYEELQATAGKHGDSLKDTKTEISELNRMIQRIRAEIESVKKQCETIQTSIADAEQRGEVALKDARDKLAELETALQKAKADMARQLREYQELMNVKLALDVEIATYRKLLEGEECRWVRCRIGFGSGKGSCNTGSAGLCFSLGGGGFGTGGGFSSLGGGSNSVVVGGSGTILKNGSPTVRRA</sequence>
<dbReference type="InterPro" id="IPR003054">
    <property type="entry name" value="Keratin_II"/>
</dbReference>
<feature type="coiled-coil region" evidence="4">
    <location>
        <begin position="342"/>
        <end position="422"/>
    </location>
</feature>
<dbReference type="GO" id="GO:0045109">
    <property type="term" value="P:intermediate filament organization"/>
    <property type="evidence" value="ECO:0007669"/>
    <property type="project" value="TreeGrafter"/>
</dbReference>
<dbReference type="Ensembl" id="ENSZLMT00000009012.1">
    <property type="protein sequence ID" value="ENSZLMP00000008775.1"/>
    <property type="gene ID" value="ENSZLMG00000006179.1"/>
</dbReference>
<dbReference type="PANTHER" id="PTHR45616">
    <property type="entry name" value="GATA-TYPE DOMAIN-CONTAINING PROTEIN"/>
    <property type="match status" value="1"/>
</dbReference>
<feature type="coiled-coil region" evidence="4">
    <location>
        <begin position="157"/>
        <end position="292"/>
    </location>
</feature>
<dbReference type="GO" id="GO:0030280">
    <property type="term" value="F:structural constituent of skin epidermis"/>
    <property type="evidence" value="ECO:0007669"/>
    <property type="project" value="TreeGrafter"/>
</dbReference>
<dbReference type="InterPro" id="IPR032444">
    <property type="entry name" value="Keratin_2_head"/>
</dbReference>
<comment type="similarity">
    <text evidence="3">Belongs to the intermediate filament family.</text>
</comment>
<evidence type="ECO:0000259" key="5">
    <source>
        <dbReference type="PROSITE" id="PS51842"/>
    </source>
</evidence>
<protein>
    <recommendedName>
        <fullName evidence="5">IF rod domain-containing protein</fullName>
    </recommendedName>
</protein>
<dbReference type="PANTHER" id="PTHR45616:SF69">
    <property type="entry name" value="IF ROD DOMAIN-CONTAINING PROTEIN-RELATED"/>
    <property type="match status" value="1"/>
</dbReference>
<dbReference type="AlphaFoldDB" id="A0A8D2PBH7"/>
<evidence type="ECO:0000256" key="2">
    <source>
        <dbReference type="ARBA" id="ARBA00023054"/>
    </source>
</evidence>
<dbReference type="GO" id="GO:0005615">
    <property type="term" value="C:extracellular space"/>
    <property type="evidence" value="ECO:0007669"/>
    <property type="project" value="TreeGrafter"/>
</dbReference>
<evidence type="ECO:0000256" key="3">
    <source>
        <dbReference type="RuleBase" id="RU000685"/>
    </source>
</evidence>
<dbReference type="Pfam" id="PF16208">
    <property type="entry name" value="Keratin_2_head"/>
    <property type="match status" value="1"/>
</dbReference>
<dbReference type="FunFam" id="1.20.5.1160:FF:000001">
    <property type="entry name" value="Keratin type II"/>
    <property type="match status" value="1"/>
</dbReference>
<dbReference type="GO" id="GO:0045095">
    <property type="term" value="C:keratin filament"/>
    <property type="evidence" value="ECO:0007669"/>
    <property type="project" value="InterPro"/>
</dbReference>
<dbReference type="SUPFAM" id="SSF64593">
    <property type="entry name" value="Intermediate filament protein, coiled coil region"/>
    <property type="match status" value="3"/>
</dbReference>
<dbReference type="Proteomes" id="UP000694401">
    <property type="component" value="Unassembled WGS sequence"/>
</dbReference>
<feature type="domain" description="IF rod" evidence="5">
    <location>
        <begin position="153"/>
        <end position="444"/>
    </location>
</feature>
<evidence type="ECO:0000313" key="6">
    <source>
        <dbReference type="Ensembl" id="ENSZLMP00000008775.1"/>
    </source>
</evidence>
<dbReference type="GO" id="GO:0031424">
    <property type="term" value="P:keratinization"/>
    <property type="evidence" value="ECO:0007669"/>
    <property type="project" value="TreeGrafter"/>
</dbReference>
<dbReference type="InterPro" id="IPR039008">
    <property type="entry name" value="IF_rod_dom"/>
</dbReference>
<evidence type="ECO:0000313" key="7">
    <source>
        <dbReference type="Proteomes" id="UP000694401"/>
    </source>
</evidence>